<dbReference type="Proteomes" id="UP000679575">
    <property type="component" value="Chromosome"/>
</dbReference>
<name>A0ABX7YS66_9GAMM</name>
<keyword evidence="3" id="KW-1185">Reference proteome</keyword>
<evidence type="ECO:0000313" key="2">
    <source>
        <dbReference type="EMBL" id="QUN05577.1"/>
    </source>
</evidence>
<protein>
    <submittedName>
        <fullName evidence="2">MSHA biogenesis protein MshP</fullName>
    </submittedName>
</protein>
<organism evidence="2 3">
    <name type="scientific">Shewanella yunxiaonensis</name>
    <dbReference type="NCBI Taxonomy" id="2829809"/>
    <lineage>
        <taxon>Bacteria</taxon>
        <taxon>Pseudomonadati</taxon>
        <taxon>Pseudomonadota</taxon>
        <taxon>Gammaproteobacteria</taxon>
        <taxon>Alteromonadales</taxon>
        <taxon>Shewanellaceae</taxon>
        <taxon>Shewanella</taxon>
    </lineage>
</organism>
<keyword evidence="1" id="KW-0812">Transmembrane</keyword>
<accession>A0ABX7YS66</accession>
<sequence length="149" mass="15678">MSHKLLQCQRYSRQQGSALVIAIFVIVLMSILAAALLRIGSNADEGINIEVWSLRAFNAANSGADAALAKLFPVTGTSSGCAAVGASWVPPDVTGFHGCRVSLSCVSQTADDVTQYIVRSTAVCETGNCDGASNQCLRVNRSVEVEARE</sequence>
<dbReference type="RefSeq" id="WP_212594606.1">
    <property type="nucleotide sequence ID" value="NZ_CP073587.1"/>
</dbReference>
<evidence type="ECO:0000256" key="1">
    <source>
        <dbReference type="SAM" id="Phobius"/>
    </source>
</evidence>
<evidence type="ECO:0000313" key="3">
    <source>
        <dbReference type="Proteomes" id="UP000679575"/>
    </source>
</evidence>
<keyword evidence="1" id="KW-1133">Transmembrane helix</keyword>
<proteinExistence type="predicted"/>
<dbReference type="EMBL" id="CP073587">
    <property type="protein sequence ID" value="QUN05577.1"/>
    <property type="molecule type" value="Genomic_DNA"/>
</dbReference>
<keyword evidence="1" id="KW-0472">Membrane</keyword>
<gene>
    <name evidence="2" type="ORF">KDN34_15525</name>
</gene>
<reference evidence="2 3" key="1">
    <citation type="submission" date="2021-04" db="EMBL/GenBank/DDBJ databases">
        <title>Novel species identification of genus Shewanella.</title>
        <authorList>
            <person name="Liu G."/>
        </authorList>
    </citation>
    <scope>NUCLEOTIDE SEQUENCE [LARGE SCALE GENOMIC DNA]</scope>
    <source>
        <strain evidence="2 3">FJAT-54481</strain>
    </source>
</reference>
<feature type="transmembrane region" description="Helical" evidence="1">
    <location>
        <begin position="16"/>
        <end position="37"/>
    </location>
</feature>